<proteinExistence type="predicted"/>
<comment type="caution">
    <text evidence="1">The sequence shown here is derived from an EMBL/GenBank/DDBJ whole genome shotgun (WGS) entry which is preliminary data.</text>
</comment>
<keyword evidence="2" id="KW-1185">Reference proteome</keyword>
<protein>
    <submittedName>
        <fullName evidence="1">Uncharacterized protein</fullName>
    </submittedName>
</protein>
<evidence type="ECO:0000313" key="1">
    <source>
        <dbReference type="EMBL" id="KAH7575664.1"/>
    </source>
</evidence>
<accession>A0ABQ8IGW5</accession>
<dbReference type="EMBL" id="JAFEMO010000002">
    <property type="protein sequence ID" value="KAH7575664.1"/>
    <property type="molecule type" value="Genomic_DNA"/>
</dbReference>
<evidence type="ECO:0000313" key="2">
    <source>
        <dbReference type="Proteomes" id="UP000827721"/>
    </source>
</evidence>
<reference evidence="1 2" key="1">
    <citation type="submission" date="2021-02" db="EMBL/GenBank/DDBJ databases">
        <title>Plant Genome Project.</title>
        <authorList>
            <person name="Zhang R.-G."/>
        </authorList>
    </citation>
    <scope>NUCLEOTIDE SEQUENCE [LARGE SCALE GENOMIC DNA]</scope>
    <source>
        <tissue evidence="1">Leaves</tissue>
    </source>
</reference>
<name>A0ABQ8IGW5_9ROSI</name>
<dbReference type="Gene3D" id="3.40.50.12670">
    <property type="match status" value="1"/>
</dbReference>
<gene>
    <name evidence="1" type="ORF">JRO89_XS02G0185900</name>
</gene>
<sequence>MLLLFSVNKTALQRRVHKCRSKQWFMSCRSSKCHHVFVFDSALKESIRHKYWNLHAPDMPQNQAGTIALSLKTVTLIFSFRQQMELQDPGVGNIIISIPTLGQMIKVFKRLLGFERYSVVYSQKDYHLTFATGGGHTAPEYKPKECLAMIFRWFAEYPL</sequence>
<dbReference type="Proteomes" id="UP000827721">
    <property type="component" value="Unassembled WGS sequence"/>
</dbReference>
<organism evidence="1 2">
    <name type="scientific">Xanthoceras sorbifolium</name>
    <dbReference type="NCBI Taxonomy" id="99658"/>
    <lineage>
        <taxon>Eukaryota</taxon>
        <taxon>Viridiplantae</taxon>
        <taxon>Streptophyta</taxon>
        <taxon>Embryophyta</taxon>
        <taxon>Tracheophyta</taxon>
        <taxon>Spermatophyta</taxon>
        <taxon>Magnoliopsida</taxon>
        <taxon>eudicotyledons</taxon>
        <taxon>Gunneridae</taxon>
        <taxon>Pentapetalae</taxon>
        <taxon>rosids</taxon>
        <taxon>malvids</taxon>
        <taxon>Sapindales</taxon>
        <taxon>Sapindaceae</taxon>
        <taxon>Xanthoceroideae</taxon>
        <taxon>Xanthoceras</taxon>
    </lineage>
</organism>